<dbReference type="InterPro" id="IPR054252">
    <property type="entry name" value="Pam3_gp18"/>
</dbReference>
<dbReference type="RefSeq" id="WP_238223039.1">
    <property type="nucleotide sequence ID" value="NZ_BPQD01000003.1"/>
</dbReference>
<evidence type="ECO:0000259" key="1">
    <source>
        <dbReference type="Pfam" id="PF22479"/>
    </source>
</evidence>
<dbReference type="Pfam" id="PF22479">
    <property type="entry name" value="Pam3_gp18"/>
    <property type="match status" value="1"/>
</dbReference>
<evidence type="ECO:0000313" key="2">
    <source>
        <dbReference type="EMBL" id="MDN3590589.1"/>
    </source>
</evidence>
<dbReference type="EMBL" id="JAUFPX010000006">
    <property type="protein sequence ID" value="MDN3590589.1"/>
    <property type="molecule type" value="Genomic_DNA"/>
</dbReference>
<feature type="domain" description="Cyanophage baseplate Pam3 plug gp18" evidence="1">
    <location>
        <begin position="1"/>
        <end position="98"/>
    </location>
</feature>
<comment type="caution">
    <text evidence="2">The sequence shown here is derived from an EMBL/GenBank/DDBJ whole genome shotgun (WGS) entry which is preliminary data.</text>
</comment>
<accession>A0ABT8BHD3</accession>
<protein>
    <recommendedName>
        <fullName evidence="1">Cyanophage baseplate Pam3 plug gp18 domain-containing protein</fullName>
    </recommendedName>
</protein>
<name>A0ABT8BHD3_9HYPH</name>
<dbReference type="Proteomes" id="UP001224644">
    <property type="component" value="Unassembled WGS sequence"/>
</dbReference>
<keyword evidence="3" id="KW-1185">Reference proteome</keyword>
<evidence type="ECO:0000313" key="3">
    <source>
        <dbReference type="Proteomes" id="UP001224644"/>
    </source>
</evidence>
<proteinExistence type="predicted"/>
<reference evidence="3" key="1">
    <citation type="journal article" date="2019" name="Int. J. Syst. Evol. Microbiol.">
        <title>The Global Catalogue of Microorganisms (GCM) 10K type strain sequencing project: providing services to taxonomists for standard genome sequencing and annotation.</title>
        <authorList>
            <consortium name="The Broad Institute Genomics Platform"/>
            <consortium name="The Broad Institute Genome Sequencing Center for Infectious Disease"/>
            <person name="Wu L."/>
            <person name="Ma J."/>
        </authorList>
    </citation>
    <scope>NUCLEOTIDE SEQUENCE [LARGE SCALE GENOMIC DNA]</scope>
    <source>
        <strain evidence="3">CECT 7069</strain>
    </source>
</reference>
<gene>
    <name evidence="2" type="ORF">QWZ12_08180</name>
</gene>
<organism evidence="2 3">
    <name type="scientific">Methylobacterium adhaesivum</name>
    <dbReference type="NCBI Taxonomy" id="333297"/>
    <lineage>
        <taxon>Bacteria</taxon>
        <taxon>Pseudomonadati</taxon>
        <taxon>Pseudomonadota</taxon>
        <taxon>Alphaproteobacteria</taxon>
        <taxon>Hyphomicrobiales</taxon>
        <taxon>Methylobacteriaceae</taxon>
        <taxon>Methylobacterium</taxon>
    </lineage>
</organism>
<sequence length="109" mass="12478">MREFIISDAPDQEFTTIITGLRCAFRFRYNPTSDRWSFDLRIGDEPRLAGRRIVLETDLLGPFRLGIGAIVALDVEGRGNVPDRRTLPARKVRLYHLEPEEVAEVRALP</sequence>